<feature type="compositionally biased region" description="Basic and acidic residues" evidence="1">
    <location>
        <begin position="252"/>
        <end position="267"/>
    </location>
</feature>
<proteinExistence type="predicted"/>
<keyword evidence="5" id="KW-1185">Reference proteome</keyword>
<evidence type="ECO:0000256" key="1">
    <source>
        <dbReference type="SAM" id="MobiDB-lite"/>
    </source>
</evidence>
<dbReference type="OrthoDB" id="341421at2759"/>
<protein>
    <recommendedName>
        <fullName evidence="2">HTH OST-type domain-containing protein</fullName>
    </recommendedName>
</protein>
<dbReference type="Gene3D" id="3.30.420.610">
    <property type="entry name" value="LOTUS domain-like"/>
    <property type="match status" value="1"/>
</dbReference>
<dbReference type="InterPro" id="IPR025605">
    <property type="entry name" value="OST-HTH/LOTUS_dom"/>
</dbReference>
<sequence>MTTSSDYTSLKVHITAVLLSAKGGLTIEQFIKDYQTLVSRPLPFEEFGFKDVISLLRSMKDVCCIDERNGLIYGIGNENTAIIEKFVHEQKDRKRRGYPNIGGYHNNGYRNRGRNTVYRENSYREASASDVRSTAFRARPYQFNNSSLHSYNNFPYRSDNQQRPAQQRPVISQLNEFTPSRNENSILYNDDKSFTQTQQHNSYEVDDKKTLSVNLNNTKNSMDGKDVSSIPSVTIERHPEHEHEQQLSSEQSESKLIENHNKSEKQRSRNKHFHNTILRTARPFEREFSLTLLFDHVVIDKNEVNIMLHDDIEEKLNDLLRIVSNIINLLKIENYTNLINSDTVQQIIRSTSVLSSINVEQQIITYNQYLNFVKSIMPVIHAIDDQMGSLLTIY</sequence>
<feature type="region of interest" description="Disordered" evidence="1">
    <location>
        <begin position="238"/>
        <end position="271"/>
    </location>
</feature>
<dbReference type="Proteomes" id="UP000663829">
    <property type="component" value="Unassembled WGS sequence"/>
</dbReference>
<gene>
    <name evidence="3" type="ORF">GPM918_LOCUS15361</name>
    <name evidence="4" type="ORF">SRO942_LOCUS15361</name>
</gene>
<dbReference type="Proteomes" id="UP000681722">
    <property type="component" value="Unassembled WGS sequence"/>
</dbReference>
<evidence type="ECO:0000313" key="4">
    <source>
        <dbReference type="EMBL" id="CAF3803470.1"/>
    </source>
</evidence>
<dbReference type="EMBL" id="CAJNOQ010003853">
    <property type="protein sequence ID" value="CAF1032676.1"/>
    <property type="molecule type" value="Genomic_DNA"/>
</dbReference>
<name>A0A814J532_9BILA</name>
<dbReference type="CDD" id="cd09972">
    <property type="entry name" value="LOTUS_TDRD_OSKAR"/>
    <property type="match status" value="1"/>
</dbReference>
<evidence type="ECO:0000313" key="3">
    <source>
        <dbReference type="EMBL" id="CAF1032676.1"/>
    </source>
</evidence>
<dbReference type="InterPro" id="IPR041966">
    <property type="entry name" value="LOTUS-like"/>
</dbReference>
<accession>A0A814J532</accession>
<dbReference type="Pfam" id="PF12872">
    <property type="entry name" value="OST-HTH"/>
    <property type="match status" value="1"/>
</dbReference>
<evidence type="ECO:0000259" key="2">
    <source>
        <dbReference type="PROSITE" id="PS51644"/>
    </source>
</evidence>
<dbReference type="PROSITE" id="PS51644">
    <property type="entry name" value="HTH_OST"/>
    <property type="match status" value="1"/>
</dbReference>
<feature type="domain" description="HTH OST-type" evidence="2">
    <location>
        <begin position="6"/>
        <end position="85"/>
    </location>
</feature>
<dbReference type="EMBL" id="CAJOBC010003853">
    <property type="protein sequence ID" value="CAF3803470.1"/>
    <property type="molecule type" value="Genomic_DNA"/>
</dbReference>
<organism evidence="3 5">
    <name type="scientific">Didymodactylos carnosus</name>
    <dbReference type="NCBI Taxonomy" id="1234261"/>
    <lineage>
        <taxon>Eukaryota</taxon>
        <taxon>Metazoa</taxon>
        <taxon>Spiralia</taxon>
        <taxon>Gnathifera</taxon>
        <taxon>Rotifera</taxon>
        <taxon>Eurotatoria</taxon>
        <taxon>Bdelloidea</taxon>
        <taxon>Philodinida</taxon>
        <taxon>Philodinidae</taxon>
        <taxon>Didymodactylos</taxon>
    </lineage>
</organism>
<comment type="caution">
    <text evidence="3">The sequence shown here is derived from an EMBL/GenBank/DDBJ whole genome shotgun (WGS) entry which is preliminary data.</text>
</comment>
<evidence type="ECO:0000313" key="5">
    <source>
        <dbReference type="Proteomes" id="UP000663829"/>
    </source>
</evidence>
<reference evidence="3" key="1">
    <citation type="submission" date="2021-02" db="EMBL/GenBank/DDBJ databases">
        <authorList>
            <person name="Nowell W R."/>
        </authorList>
    </citation>
    <scope>NUCLEOTIDE SEQUENCE</scope>
</reference>
<dbReference type="AlphaFoldDB" id="A0A814J532"/>